<name>A0A517XUW1_9BACT</name>
<dbReference type="PANTHER" id="PTHR43432:SF4">
    <property type="entry name" value="RADICAL SAM CORE DOMAIN-CONTAINING PROTEIN"/>
    <property type="match status" value="1"/>
</dbReference>
<dbReference type="InterPro" id="IPR058240">
    <property type="entry name" value="rSAM_sf"/>
</dbReference>
<dbReference type="InterPro" id="IPR040086">
    <property type="entry name" value="MJ0683-like"/>
</dbReference>
<dbReference type="CDD" id="cd01335">
    <property type="entry name" value="Radical_SAM"/>
    <property type="match status" value="1"/>
</dbReference>
<keyword evidence="3" id="KW-0479">Metal-binding</keyword>
<organism evidence="7 8">
    <name type="scientific">Urbifossiella limnaea</name>
    <dbReference type="NCBI Taxonomy" id="2528023"/>
    <lineage>
        <taxon>Bacteria</taxon>
        <taxon>Pseudomonadati</taxon>
        <taxon>Planctomycetota</taxon>
        <taxon>Planctomycetia</taxon>
        <taxon>Gemmatales</taxon>
        <taxon>Gemmataceae</taxon>
        <taxon>Urbifossiella</taxon>
    </lineage>
</organism>
<keyword evidence="8" id="KW-1185">Reference proteome</keyword>
<keyword evidence="2" id="KW-0949">S-adenosyl-L-methionine</keyword>
<evidence type="ECO:0000256" key="1">
    <source>
        <dbReference type="ARBA" id="ARBA00001966"/>
    </source>
</evidence>
<dbReference type="EMBL" id="CP036273">
    <property type="protein sequence ID" value="QDU21306.1"/>
    <property type="molecule type" value="Genomic_DNA"/>
</dbReference>
<comment type="cofactor">
    <cofactor evidence="1">
        <name>[4Fe-4S] cluster</name>
        <dbReference type="ChEBI" id="CHEBI:49883"/>
    </cofactor>
</comment>
<dbReference type="SFLD" id="SFLDG01084">
    <property type="entry name" value="Uncharacterised_Radical_SAM_Su"/>
    <property type="match status" value="1"/>
</dbReference>
<dbReference type="PANTHER" id="PTHR43432">
    <property type="entry name" value="SLR0285 PROTEIN"/>
    <property type="match status" value="1"/>
</dbReference>
<evidence type="ECO:0000259" key="6">
    <source>
        <dbReference type="Pfam" id="PF04055"/>
    </source>
</evidence>
<dbReference type="Pfam" id="PF04055">
    <property type="entry name" value="Radical_SAM"/>
    <property type="match status" value="1"/>
</dbReference>
<accession>A0A517XUW1</accession>
<feature type="domain" description="Radical SAM core" evidence="6">
    <location>
        <begin position="24"/>
        <end position="190"/>
    </location>
</feature>
<dbReference type="KEGG" id="uli:ETAA1_32720"/>
<evidence type="ECO:0000256" key="5">
    <source>
        <dbReference type="ARBA" id="ARBA00023014"/>
    </source>
</evidence>
<gene>
    <name evidence="7" type="ORF">ETAA1_32720</name>
</gene>
<proteinExistence type="predicted"/>
<evidence type="ECO:0000256" key="3">
    <source>
        <dbReference type="ARBA" id="ARBA00022723"/>
    </source>
</evidence>
<dbReference type="RefSeq" id="WP_145240154.1">
    <property type="nucleotide sequence ID" value="NZ_CP036273.1"/>
</dbReference>
<reference evidence="7 8" key="1">
    <citation type="submission" date="2019-02" db="EMBL/GenBank/DDBJ databases">
        <title>Deep-cultivation of Planctomycetes and their phenomic and genomic characterization uncovers novel biology.</title>
        <authorList>
            <person name="Wiegand S."/>
            <person name="Jogler M."/>
            <person name="Boedeker C."/>
            <person name="Pinto D."/>
            <person name="Vollmers J."/>
            <person name="Rivas-Marin E."/>
            <person name="Kohn T."/>
            <person name="Peeters S.H."/>
            <person name="Heuer A."/>
            <person name="Rast P."/>
            <person name="Oberbeckmann S."/>
            <person name="Bunk B."/>
            <person name="Jeske O."/>
            <person name="Meyerdierks A."/>
            <person name="Storesund J.E."/>
            <person name="Kallscheuer N."/>
            <person name="Luecker S."/>
            <person name="Lage O.M."/>
            <person name="Pohl T."/>
            <person name="Merkel B.J."/>
            <person name="Hornburger P."/>
            <person name="Mueller R.-W."/>
            <person name="Bruemmer F."/>
            <person name="Labrenz M."/>
            <person name="Spormann A.M."/>
            <person name="Op den Camp H."/>
            <person name="Overmann J."/>
            <person name="Amann R."/>
            <person name="Jetten M.S.M."/>
            <person name="Mascher T."/>
            <person name="Medema M.H."/>
            <person name="Devos D.P."/>
            <person name="Kaster A.-K."/>
            <person name="Ovreas L."/>
            <person name="Rohde M."/>
            <person name="Galperin M.Y."/>
            <person name="Jogler C."/>
        </authorList>
    </citation>
    <scope>NUCLEOTIDE SEQUENCE [LARGE SCALE GENOMIC DNA]</scope>
    <source>
        <strain evidence="7 8">ETA_A1</strain>
    </source>
</reference>
<dbReference type="GO" id="GO:0051536">
    <property type="term" value="F:iron-sulfur cluster binding"/>
    <property type="evidence" value="ECO:0007669"/>
    <property type="project" value="UniProtKB-KW"/>
</dbReference>
<evidence type="ECO:0000256" key="4">
    <source>
        <dbReference type="ARBA" id="ARBA00023004"/>
    </source>
</evidence>
<protein>
    <submittedName>
        <fullName evidence="7">Radical SAM superfamily protein</fullName>
    </submittedName>
</protein>
<evidence type="ECO:0000256" key="2">
    <source>
        <dbReference type="ARBA" id="ARBA00022691"/>
    </source>
</evidence>
<keyword evidence="4" id="KW-0408">Iron</keyword>
<keyword evidence="5" id="KW-0411">Iron-sulfur</keyword>
<dbReference type="SFLD" id="SFLDS00029">
    <property type="entry name" value="Radical_SAM"/>
    <property type="match status" value="1"/>
</dbReference>
<dbReference type="SUPFAM" id="SSF102114">
    <property type="entry name" value="Radical SAM enzymes"/>
    <property type="match status" value="1"/>
</dbReference>
<dbReference type="InterPro" id="IPR013785">
    <property type="entry name" value="Aldolase_TIM"/>
</dbReference>
<dbReference type="OrthoDB" id="9785699at2"/>
<dbReference type="Proteomes" id="UP000319576">
    <property type="component" value="Chromosome"/>
</dbReference>
<sequence length="313" mass="33589">MTRPIAQARIVRVAGMCDQWGVDLTAGCEHRCGYCHFHRYQSMALRHEAGGADVAPALALDELLRRDEYPPALYLSPFTDPLAPAARGNLEALLRRVLPRNVSVGISTKGVVPRRVLRLLAEYPEQVLLFVGLTNLDDARNRAVEPGCAPARARLANLVLAREYGLPARFVRLDPVLPGVDDSPEQLASLLDAIAGAGAVQVSAAYLFLTSGVSHARLGGAPYLPAAASYCTEACPIDGGTVYSVPLERKRATYEWLNAECTRRGLTFGTCGCKDLRLAGSSFPTSCSYPHLAECSAAGHKESAFRSLPMAGP</sequence>
<dbReference type="AlphaFoldDB" id="A0A517XUW1"/>
<dbReference type="InterPro" id="IPR007197">
    <property type="entry name" value="rSAM"/>
</dbReference>
<evidence type="ECO:0000313" key="7">
    <source>
        <dbReference type="EMBL" id="QDU21306.1"/>
    </source>
</evidence>
<dbReference type="Gene3D" id="3.20.20.70">
    <property type="entry name" value="Aldolase class I"/>
    <property type="match status" value="1"/>
</dbReference>
<dbReference type="GO" id="GO:0003824">
    <property type="term" value="F:catalytic activity"/>
    <property type="evidence" value="ECO:0007669"/>
    <property type="project" value="InterPro"/>
</dbReference>
<dbReference type="GO" id="GO:0046872">
    <property type="term" value="F:metal ion binding"/>
    <property type="evidence" value="ECO:0007669"/>
    <property type="project" value="UniProtKB-KW"/>
</dbReference>
<evidence type="ECO:0000313" key="8">
    <source>
        <dbReference type="Proteomes" id="UP000319576"/>
    </source>
</evidence>